<dbReference type="Proteomes" id="UP001233999">
    <property type="component" value="Unassembled WGS sequence"/>
</dbReference>
<evidence type="ECO:0000313" key="2">
    <source>
        <dbReference type="EMBL" id="KAJ9591277.1"/>
    </source>
</evidence>
<dbReference type="EMBL" id="JASPKZ010003877">
    <property type="protein sequence ID" value="KAJ9591277.1"/>
    <property type="molecule type" value="Genomic_DNA"/>
</dbReference>
<dbReference type="AlphaFoldDB" id="A0AAD8A2K3"/>
<sequence length="74" mass="8208">STMCHINKIPSDCQDPNETCTQKIKDSKEGKCECKVGYEKQNGLCKMITITTTPDPHENDNKPVIPEPKNSSVS</sequence>
<evidence type="ECO:0000313" key="3">
    <source>
        <dbReference type="Proteomes" id="UP001233999"/>
    </source>
</evidence>
<protein>
    <submittedName>
        <fullName evidence="2">Uncharacterized protein</fullName>
    </submittedName>
</protein>
<comment type="caution">
    <text evidence="2">The sequence shown here is derived from an EMBL/GenBank/DDBJ whole genome shotgun (WGS) entry which is preliminary data.</text>
</comment>
<feature type="non-terminal residue" evidence="2">
    <location>
        <position position="74"/>
    </location>
</feature>
<evidence type="ECO:0000256" key="1">
    <source>
        <dbReference type="SAM" id="MobiDB-lite"/>
    </source>
</evidence>
<keyword evidence="3" id="KW-1185">Reference proteome</keyword>
<reference evidence="2" key="2">
    <citation type="submission" date="2023-05" db="EMBL/GenBank/DDBJ databases">
        <authorList>
            <person name="Fouks B."/>
        </authorList>
    </citation>
    <scope>NUCLEOTIDE SEQUENCE</scope>
    <source>
        <strain evidence="2">Stay&amp;Tobe</strain>
        <tissue evidence="2">Testes</tissue>
    </source>
</reference>
<feature type="non-terminal residue" evidence="2">
    <location>
        <position position="1"/>
    </location>
</feature>
<accession>A0AAD8A2K3</accession>
<proteinExistence type="predicted"/>
<name>A0AAD8A2K3_DIPPU</name>
<reference evidence="2" key="1">
    <citation type="journal article" date="2023" name="IScience">
        <title>Live-bearing cockroach genome reveals convergent evolutionary mechanisms linked to viviparity in insects and beyond.</title>
        <authorList>
            <person name="Fouks B."/>
            <person name="Harrison M.C."/>
            <person name="Mikhailova A.A."/>
            <person name="Marchal E."/>
            <person name="English S."/>
            <person name="Carruthers M."/>
            <person name="Jennings E.C."/>
            <person name="Chiamaka E.L."/>
            <person name="Frigard R.A."/>
            <person name="Pippel M."/>
            <person name="Attardo G.M."/>
            <person name="Benoit J.B."/>
            <person name="Bornberg-Bauer E."/>
            <person name="Tobe S.S."/>
        </authorList>
    </citation>
    <scope>NUCLEOTIDE SEQUENCE</scope>
    <source>
        <strain evidence="2">Stay&amp;Tobe</strain>
    </source>
</reference>
<organism evidence="2 3">
    <name type="scientific">Diploptera punctata</name>
    <name type="common">Pacific beetle cockroach</name>
    <dbReference type="NCBI Taxonomy" id="6984"/>
    <lineage>
        <taxon>Eukaryota</taxon>
        <taxon>Metazoa</taxon>
        <taxon>Ecdysozoa</taxon>
        <taxon>Arthropoda</taxon>
        <taxon>Hexapoda</taxon>
        <taxon>Insecta</taxon>
        <taxon>Pterygota</taxon>
        <taxon>Neoptera</taxon>
        <taxon>Polyneoptera</taxon>
        <taxon>Dictyoptera</taxon>
        <taxon>Blattodea</taxon>
        <taxon>Blaberoidea</taxon>
        <taxon>Blaberidae</taxon>
        <taxon>Diplopterinae</taxon>
        <taxon>Diploptera</taxon>
    </lineage>
</organism>
<feature type="region of interest" description="Disordered" evidence="1">
    <location>
        <begin position="51"/>
        <end position="74"/>
    </location>
</feature>
<gene>
    <name evidence="2" type="ORF">L9F63_002180</name>
</gene>